<protein>
    <submittedName>
        <fullName evidence="3">Lysophospholipase L1-like esterase</fullName>
    </submittedName>
</protein>
<dbReference type="EMBL" id="JADOUF010000001">
    <property type="protein sequence ID" value="MBG6134847.1"/>
    <property type="molecule type" value="Genomic_DNA"/>
</dbReference>
<evidence type="ECO:0000259" key="2">
    <source>
        <dbReference type="Pfam" id="PF13472"/>
    </source>
</evidence>
<dbReference type="SUPFAM" id="SSF52266">
    <property type="entry name" value="SGNH hydrolase"/>
    <property type="match status" value="1"/>
</dbReference>
<gene>
    <name evidence="3" type="ORF">IW245_001041</name>
</gene>
<dbReference type="PANTHER" id="PTHR43784">
    <property type="entry name" value="GDSL-LIKE LIPASE/ACYLHYDROLASE, PUTATIVE (AFU_ORTHOLOGUE AFUA_2G00820)-RELATED"/>
    <property type="match status" value="1"/>
</dbReference>
<dbReference type="AlphaFoldDB" id="A0A8J7KN56"/>
<dbReference type="Proteomes" id="UP000622552">
    <property type="component" value="Unassembled WGS sequence"/>
</dbReference>
<dbReference type="Gene3D" id="3.40.50.1110">
    <property type="entry name" value="SGNH hydrolase"/>
    <property type="match status" value="1"/>
</dbReference>
<evidence type="ECO:0000313" key="4">
    <source>
        <dbReference type="Proteomes" id="UP000622552"/>
    </source>
</evidence>
<dbReference type="InterPro" id="IPR013830">
    <property type="entry name" value="SGNH_hydro"/>
</dbReference>
<evidence type="ECO:0000256" key="1">
    <source>
        <dbReference type="SAM" id="MobiDB-lite"/>
    </source>
</evidence>
<keyword evidence="4" id="KW-1185">Reference proteome</keyword>
<proteinExistence type="predicted"/>
<sequence length="268" mass="29402">MTGDDPQGRYDSYVALGDSFTEGLSDPGPDGSVRGWADRLAGHLAGHAPGLRYANLAVRGRLLGQVVSEQVPVAARMRPDLVTFCAGGNDLLRPGGDPDALAEALEVAVRRLRGAGAEVVLFTGFDTGRQARMRMLRGKIATYNMHIRALADAHDCRVVDLWPMTVLDDPRAWGEDRLHLGPEGHRRVALRACEVLGVPVAEDWREPWAPAEPRDWVTARRTDLRWAREFLVPWLGRRLRGQSSGDGRTAKRPALSPVVGTPPARCQR</sequence>
<comment type="caution">
    <text evidence="3">The sequence shown here is derived from an EMBL/GenBank/DDBJ whole genome shotgun (WGS) entry which is preliminary data.</text>
</comment>
<reference evidence="3" key="1">
    <citation type="submission" date="2020-11" db="EMBL/GenBank/DDBJ databases">
        <title>Sequencing the genomes of 1000 actinobacteria strains.</title>
        <authorList>
            <person name="Klenk H.-P."/>
        </authorList>
    </citation>
    <scope>NUCLEOTIDE SEQUENCE</scope>
    <source>
        <strain evidence="3">DSM 45356</strain>
    </source>
</reference>
<dbReference type="PANTHER" id="PTHR43784:SF2">
    <property type="entry name" value="GDSL-LIKE LIPASE_ACYLHYDROLASE, PUTATIVE (AFU_ORTHOLOGUE AFUA_2G00820)-RELATED"/>
    <property type="match status" value="1"/>
</dbReference>
<dbReference type="RefSeq" id="WP_197002032.1">
    <property type="nucleotide sequence ID" value="NZ_BONS01000004.1"/>
</dbReference>
<accession>A0A8J7KN56</accession>
<dbReference type="InterPro" id="IPR053140">
    <property type="entry name" value="GDSL_Rv0518-like"/>
</dbReference>
<dbReference type="CDD" id="cd01832">
    <property type="entry name" value="SGNH_hydrolase_like_1"/>
    <property type="match status" value="1"/>
</dbReference>
<organism evidence="3 4">
    <name type="scientific">Longispora fulva</name>
    <dbReference type="NCBI Taxonomy" id="619741"/>
    <lineage>
        <taxon>Bacteria</taxon>
        <taxon>Bacillati</taxon>
        <taxon>Actinomycetota</taxon>
        <taxon>Actinomycetes</taxon>
        <taxon>Micromonosporales</taxon>
        <taxon>Micromonosporaceae</taxon>
        <taxon>Longispora</taxon>
    </lineage>
</organism>
<dbReference type="InterPro" id="IPR036514">
    <property type="entry name" value="SGNH_hydro_sf"/>
</dbReference>
<feature type="region of interest" description="Disordered" evidence="1">
    <location>
        <begin position="241"/>
        <end position="268"/>
    </location>
</feature>
<dbReference type="Pfam" id="PF13472">
    <property type="entry name" value="Lipase_GDSL_2"/>
    <property type="match status" value="1"/>
</dbReference>
<evidence type="ECO:0000313" key="3">
    <source>
        <dbReference type="EMBL" id="MBG6134847.1"/>
    </source>
</evidence>
<name>A0A8J7KN56_9ACTN</name>
<feature type="domain" description="SGNH hydrolase-type esterase" evidence="2">
    <location>
        <begin position="15"/>
        <end position="187"/>
    </location>
</feature>